<dbReference type="EMBL" id="JOWA01000165">
    <property type="protein sequence ID" value="KEZ39121.1"/>
    <property type="molecule type" value="Genomic_DNA"/>
</dbReference>
<keyword evidence="2" id="KW-0238">DNA-binding</keyword>
<dbReference type="GO" id="GO:0006351">
    <property type="term" value="P:DNA-templated transcription"/>
    <property type="evidence" value="ECO:0007669"/>
    <property type="project" value="InterPro"/>
</dbReference>
<keyword evidence="1" id="KW-0805">Transcription regulation</keyword>
<dbReference type="GO" id="GO:0005634">
    <property type="term" value="C:nucleus"/>
    <property type="evidence" value="ECO:0007669"/>
    <property type="project" value="TreeGrafter"/>
</dbReference>
<dbReference type="KEGG" id="sapo:SAPIO_CDS10514"/>
<dbReference type="GeneID" id="27719718"/>
<dbReference type="InterPro" id="IPR007219">
    <property type="entry name" value="XnlR_reg_dom"/>
</dbReference>
<dbReference type="HOGENOM" id="CLU_008511_2_2_1"/>
<evidence type="ECO:0000256" key="3">
    <source>
        <dbReference type="ARBA" id="ARBA00023163"/>
    </source>
</evidence>
<dbReference type="GO" id="GO:0000435">
    <property type="term" value="P:positive regulation of transcription from RNA polymerase II promoter by galactose"/>
    <property type="evidence" value="ECO:0007669"/>
    <property type="project" value="TreeGrafter"/>
</dbReference>
<dbReference type="CDD" id="cd12148">
    <property type="entry name" value="fungal_TF_MHR"/>
    <property type="match status" value="1"/>
</dbReference>
<name>A0A084FVK9_PSEDA</name>
<evidence type="ECO:0000313" key="7">
    <source>
        <dbReference type="EMBL" id="KEZ39121.1"/>
    </source>
</evidence>
<evidence type="ECO:0000256" key="1">
    <source>
        <dbReference type="ARBA" id="ARBA00023015"/>
    </source>
</evidence>
<dbReference type="Proteomes" id="UP000028545">
    <property type="component" value="Unassembled WGS sequence"/>
</dbReference>
<keyword evidence="3" id="KW-0804">Transcription</keyword>
<dbReference type="RefSeq" id="XP_016638920.1">
    <property type="nucleotide sequence ID" value="XM_016784094.1"/>
</dbReference>
<dbReference type="PANTHER" id="PTHR47424:SF3">
    <property type="entry name" value="REGULATORY PROTEIN GAL4"/>
    <property type="match status" value="1"/>
</dbReference>
<dbReference type="Pfam" id="PF04082">
    <property type="entry name" value="Fungal_trans"/>
    <property type="match status" value="1"/>
</dbReference>
<accession>A0A084FVK9</accession>
<evidence type="ECO:0000256" key="4">
    <source>
        <dbReference type="ARBA" id="ARBA00023242"/>
    </source>
</evidence>
<feature type="domain" description="Xylanolytic transcriptional activator regulatory" evidence="6">
    <location>
        <begin position="148"/>
        <end position="223"/>
    </location>
</feature>
<evidence type="ECO:0000259" key="6">
    <source>
        <dbReference type="SMART" id="SM00906"/>
    </source>
</evidence>
<dbReference type="GO" id="GO:0000978">
    <property type="term" value="F:RNA polymerase II cis-regulatory region sequence-specific DNA binding"/>
    <property type="evidence" value="ECO:0007669"/>
    <property type="project" value="TreeGrafter"/>
</dbReference>
<keyword evidence="4" id="KW-0539">Nucleus</keyword>
<dbReference type="SMART" id="SM00906">
    <property type="entry name" value="Fungal_trans"/>
    <property type="match status" value="1"/>
</dbReference>
<sequence>MRGPALLSREPLESPNSLVRGDFHCGIGLPPHELADRLVDAYFEHVHVLYPFVHEGSFRARYEALWARGMDNQVEPSVWLAIVNLVFAYGHEFCAQQQDNFATLAAPFVDRAKAIVLSHMFTSTNLHLVQALLLLCHYLQGTLQLNECWNLVGLMIRSAVSIGLHLNPAKDESLSTVEKEERKRAWWGCFVLDRTLSMKFGRPPSIIFDNAKDVDLPLEVDDQYIDETSLTPRQPWGRPPRLSFFVHTIKLSEIIDNILHRLYDTSRRSQMESNQKLWWSHSPEDSTRLGNAVLLDGQLQAWWDAMPSHLKDEPDPLDGRGFRRQQLVMRIRFLQMRLLLQRPSFMLFRKNEIKDDFLRGVALSASQICMSAARETIRLIHLHYDKQLLNSLWYNLHYVFTSLGVLVTVQTMEASLRKLLSSSEDAQALRCGMEFLRSASRNSILASRYIAMLSRPNKILTPQTYNGNNHAVQGQVLGHHTELGSDGTGTAVDDEVVITGTSTGAGAQGNGVREQSPSQQGGLDGLGNDFDFAHLDSMYSYELLFGTGLPQEFVSTDWPSYEAMIQL</sequence>
<dbReference type="AlphaFoldDB" id="A0A084FVK9"/>
<comment type="caution">
    <text evidence="7">The sequence shown here is derived from an EMBL/GenBank/DDBJ whole genome shotgun (WGS) entry which is preliminary data.</text>
</comment>
<gene>
    <name evidence="7" type="ORF">SAPIO_CDS10514</name>
</gene>
<dbReference type="VEuPathDB" id="FungiDB:SAPIO_CDS10514"/>
<organism evidence="7 8">
    <name type="scientific">Pseudallescheria apiosperma</name>
    <name type="common">Scedosporium apiospermum</name>
    <dbReference type="NCBI Taxonomy" id="563466"/>
    <lineage>
        <taxon>Eukaryota</taxon>
        <taxon>Fungi</taxon>
        <taxon>Dikarya</taxon>
        <taxon>Ascomycota</taxon>
        <taxon>Pezizomycotina</taxon>
        <taxon>Sordariomycetes</taxon>
        <taxon>Hypocreomycetidae</taxon>
        <taxon>Microascales</taxon>
        <taxon>Microascaceae</taxon>
        <taxon>Scedosporium</taxon>
    </lineage>
</organism>
<proteinExistence type="predicted"/>
<dbReference type="PANTHER" id="PTHR47424">
    <property type="entry name" value="REGULATORY PROTEIN GAL4"/>
    <property type="match status" value="1"/>
</dbReference>
<feature type="region of interest" description="Disordered" evidence="5">
    <location>
        <begin position="502"/>
        <end position="525"/>
    </location>
</feature>
<keyword evidence="8" id="KW-1185">Reference proteome</keyword>
<dbReference type="OMA" id="SINIMII"/>
<evidence type="ECO:0000256" key="2">
    <source>
        <dbReference type="ARBA" id="ARBA00023125"/>
    </source>
</evidence>
<dbReference type="InterPro" id="IPR051127">
    <property type="entry name" value="Fungal_SecMet_Regulators"/>
</dbReference>
<evidence type="ECO:0000256" key="5">
    <source>
        <dbReference type="SAM" id="MobiDB-lite"/>
    </source>
</evidence>
<dbReference type="OrthoDB" id="424974at2759"/>
<dbReference type="GO" id="GO:0008270">
    <property type="term" value="F:zinc ion binding"/>
    <property type="evidence" value="ECO:0007669"/>
    <property type="project" value="InterPro"/>
</dbReference>
<protein>
    <recommendedName>
        <fullName evidence="6">Xylanolytic transcriptional activator regulatory domain-containing protein</fullName>
    </recommendedName>
</protein>
<reference evidence="7 8" key="1">
    <citation type="journal article" date="2014" name="Genome Announc.">
        <title>Draft genome sequence of the pathogenic fungus Scedosporium apiospermum.</title>
        <authorList>
            <person name="Vandeputte P."/>
            <person name="Ghamrawi S."/>
            <person name="Rechenmann M."/>
            <person name="Iltis A."/>
            <person name="Giraud S."/>
            <person name="Fleury M."/>
            <person name="Thornton C."/>
            <person name="Delhaes L."/>
            <person name="Meyer W."/>
            <person name="Papon N."/>
            <person name="Bouchara J.P."/>
        </authorList>
    </citation>
    <scope>NUCLEOTIDE SEQUENCE [LARGE SCALE GENOMIC DNA]</scope>
    <source>
        <strain evidence="7 8">IHEM 14462</strain>
    </source>
</reference>
<dbReference type="GO" id="GO:0000981">
    <property type="term" value="F:DNA-binding transcription factor activity, RNA polymerase II-specific"/>
    <property type="evidence" value="ECO:0007669"/>
    <property type="project" value="TreeGrafter"/>
</dbReference>
<evidence type="ECO:0000313" key="8">
    <source>
        <dbReference type="Proteomes" id="UP000028545"/>
    </source>
</evidence>